<dbReference type="AlphaFoldDB" id="A0A1X2GS68"/>
<protein>
    <submittedName>
        <fullName evidence="2">Uncharacterized protein</fullName>
    </submittedName>
</protein>
<organism evidence="2 3">
    <name type="scientific">Hesseltinella vesiculosa</name>
    <dbReference type="NCBI Taxonomy" id="101127"/>
    <lineage>
        <taxon>Eukaryota</taxon>
        <taxon>Fungi</taxon>
        <taxon>Fungi incertae sedis</taxon>
        <taxon>Mucoromycota</taxon>
        <taxon>Mucoromycotina</taxon>
        <taxon>Mucoromycetes</taxon>
        <taxon>Mucorales</taxon>
        <taxon>Cunninghamellaceae</taxon>
        <taxon>Hesseltinella</taxon>
    </lineage>
</organism>
<gene>
    <name evidence="2" type="ORF">DM01DRAFT_1300086</name>
</gene>
<feature type="compositionally biased region" description="Basic residues" evidence="1">
    <location>
        <begin position="167"/>
        <end position="184"/>
    </location>
</feature>
<feature type="compositionally biased region" description="Basic and acidic residues" evidence="1">
    <location>
        <begin position="155"/>
        <end position="166"/>
    </location>
</feature>
<accession>A0A1X2GS68</accession>
<evidence type="ECO:0000313" key="3">
    <source>
        <dbReference type="Proteomes" id="UP000242146"/>
    </source>
</evidence>
<dbReference type="STRING" id="101127.A0A1X2GS68"/>
<evidence type="ECO:0000313" key="2">
    <source>
        <dbReference type="EMBL" id="ORX60346.1"/>
    </source>
</evidence>
<feature type="compositionally biased region" description="Basic residues" evidence="1">
    <location>
        <begin position="127"/>
        <end position="137"/>
    </location>
</feature>
<proteinExistence type="predicted"/>
<name>A0A1X2GS68_9FUNG</name>
<reference evidence="2 3" key="1">
    <citation type="submission" date="2016-07" db="EMBL/GenBank/DDBJ databases">
        <title>Pervasive Adenine N6-methylation of Active Genes in Fungi.</title>
        <authorList>
            <consortium name="DOE Joint Genome Institute"/>
            <person name="Mondo S.J."/>
            <person name="Dannebaum R.O."/>
            <person name="Kuo R.C."/>
            <person name="Labutti K."/>
            <person name="Haridas S."/>
            <person name="Kuo A."/>
            <person name="Salamov A."/>
            <person name="Ahrendt S.R."/>
            <person name="Lipzen A."/>
            <person name="Sullivan W."/>
            <person name="Andreopoulos W.B."/>
            <person name="Clum A."/>
            <person name="Lindquist E."/>
            <person name="Daum C."/>
            <person name="Ramamoorthy G.K."/>
            <person name="Gryganskyi A."/>
            <person name="Culley D."/>
            <person name="Magnuson J.K."/>
            <person name="James T.Y."/>
            <person name="O'Malley M.A."/>
            <person name="Stajich J.E."/>
            <person name="Spatafora J.W."/>
            <person name="Visel A."/>
            <person name="Grigoriev I.V."/>
        </authorList>
    </citation>
    <scope>NUCLEOTIDE SEQUENCE [LARGE SCALE GENOMIC DNA]</scope>
    <source>
        <strain evidence="2 3">NRRL 3301</strain>
    </source>
</reference>
<feature type="region of interest" description="Disordered" evidence="1">
    <location>
        <begin position="93"/>
        <end position="184"/>
    </location>
</feature>
<sequence length="184" mass="20836">MKRSLFSTVVNDLIRSAAGKEARNVDDDDLEEHIANMIARDARAKVQKYEKVGLNALTSKPASPSLKPNTRFLKHIVKATDNHNKSVIRAAEERAKTFQEERSRKRRRSSIDSTDGSGTESIDNRTVKRKPLARGRGKTSEGSAMDKYFATSYDPSKDTHESESEAKKHKKKRSKKKRRSAHKK</sequence>
<dbReference type="PANTHER" id="PTHR40132">
    <property type="entry name" value="PRE-MRNA-SPLICING FACTOR 38B"/>
    <property type="match status" value="1"/>
</dbReference>
<dbReference type="PANTHER" id="PTHR40132:SF1">
    <property type="entry name" value="PRE-MRNA-SPLICING FACTOR 38B"/>
    <property type="match status" value="1"/>
</dbReference>
<dbReference type="OrthoDB" id="2431475at2759"/>
<evidence type="ECO:0000256" key="1">
    <source>
        <dbReference type="SAM" id="MobiDB-lite"/>
    </source>
</evidence>
<dbReference type="Proteomes" id="UP000242146">
    <property type="component" value="Unassembled WGS sequence"/>
</dbReference>
<feature type="compositionally biased region" description="Basic and acidic residues" evidence="1">
    <location>
        <begin position="93"/>
        <end position="103"/>
    </location>
</feature>
<dbReference type="EMBL" id="MCGT01000004">
    <property type="protein sequence ID" value="ORX60346.1"/>
    <property type="molecule type" value="Genomic_DNA"/>
</dbReference>
<keyword evidence="3" id="KW-1185">Reference proteome</keyword>
<comment type="caution">
    <text evidence="2">The sequence shown here is derived from an EMBL/GenBank/DDBJ whole genome shotgun (WGS) entry which is preliminary data.</text>
</comment>
<feature type="compositionally biased region" description="Polar residues" evidence="1">
    <location>
        <begin position="111"/>
        <end position="121"/>
    </location>
</feature>